<accession>A0A645EGT9</accession>
<organism evidence="3">
    <name type="scientific">bioreactor metagenome</name>
    <dbReference type="NCBI Taxonomy" id="1076179"/>
    <lineage>
        <taxon>unclassified sequences</taxon>
        <taxon>metagenomes</taxon>
        <taxon>ecological metagenomes</taxon>
    </lineage>
</organism>
<evidence type="ECO:0008006" key="4">
    <source>
        <dbReference type="Google" id="ProtNLM"/>
    </source>
</evidence>
<evidence type="ECO:0000256" key="2">
    <source>
        <dbReference type="SAM" id="Phobius"/>
    </source>
</evidence>
<reference evidence="3" key="1">
    <citation type="submission" date="2019-08" db="EMBL/GenBank/DDBJ databases">
        <authorList>
            <person name="Kucharzyk K."/>
            <person name="Murdoch R.W."/>
            <person name="Higgins S."/>
            <person name="Loffler F."/>
        </authorList>
    </citation>
    <scope>NUCLEOTIDE SEQUENCE</scope>
</reference>
<feature type="transmembrane region" description="Helical" evidence="2">
    <location>
        <begin position="64"/>
        <end position="91"/>
    </location>
</feature>
<dbReference type="AlphaFoldDB" id="A0A645EGT9"/>
<feature type="compositionally biased region" description="Basic and acidic residues" evidence="1">
    <location>
        <begin position="31"/>
        <end position="45"/>
    </location>
</feature>
<comment type="caution">
    <text evidence="3">The sequence shown here is derived from an EMBL/GenBank/DDBJ whole genome shotgun (WGS) entry which is preliminary data.</text>
</comment>
<evidence type="ECO:0000313" key="3">
    <source>
        <dbReference type="EMBL" id="MPM99973.1"/>
    </source>
</evidence>
<name>A0A645EGT9_9ZZZZ</name>
<keyword evidence="2" id="KW-0812">Transmembrane</keyword>
<evidence type="ECO:0000256" key="1">
    <source>
        <dbReference type="SAM" id="MobiDB-lite"/>
    </source>
</evidence>
<proteinExistence type="predicted"/>
<sequence>MLDIQECAPDDVIASNQVGDHKQCQRKRSAHRGENRRQQDPKTDDQADEGLPDFVLIPFAVRMRVYMCVAFFTICSIMVVMFVAIFGGCCFSRFGRHYRKAICSDRFTAVFQSRMDIRLQHT</sequence>
<protein>
    <recommendedName>
        <fullName evidence="4">Transmembrane protein</fullName>
    </recommendedName>
</protein>
<keyword evidence="2" id="KW-0472">Membrane</keyword>
<dbReference type="EMBL" id="VSSQ01046025">
    <property type="protein sequence ID" value="MPM99973.1"/>
    <property type="molecule type" value="Genomic_DNA"/>
</dbReference>
<keyword evidence="2" id="KW-1133">Transmembrane helix</keyword>
<gene>
    <name evidence="3" type="ORF">SDC9_147168</name>
</gene>
<feature type="region of interest" description="Disordered" evidence="1">
    <location>
        <begin position="19"/>
        <end position="49"/>
    </location>
</feature>